<dbReference type="InterPro" id="IPR001387">
    <property type="entry name" value="Cro/C1-type_HTH"/>
</dbReference>
<dbReference type="PANTHER" id="PTHR46558">
    <property type="entry name" value="TRACRIPTIONAL REGULATORY PROTEIN-RELATED-RELATED"/>
    <property type="match status" value="1"/>
</dbReference>
<evidence type="ECO:0000313" key="3">
    <source>
        <dbReference type="EMBL" id="SIS39965.1"/>
    </source>
</evidence>
<evidence type="ECO:0000256" key="1">
    <source>
        <dbReference type="ARBA" id="ARBA00023125"/>
    </source>
</evidence>
<dbReference type="Pfam" id="PF01381">
    <property type="entry name" value="HTH_3"/>
    <property type="match status" value="1"/>
</dbReference>
<feature type="domain" description="HTH cro/C1-type" evidence="2">
    <location>
        <begin position="5"/>
        <end position="59"/>
    </location>
</feature>
<evidence type="ECO:0000313" key="4">
    <source>
        <dbReference type="Proteomes" id="UP000187608"/>
    </source>
</evidence>
<dbReference type="Gene3D" id="1.10.260.40">
    <property type="entry name" value="lambda repressor-like DNA-binding domains"/>
    <property type="match status" value="1"/>
</dbReference>
<gene>
    <name evidence="3" type="ORF">SAMN05421687_10295</name>
</gene>
<dbReference type="Proteomes" id="UP000187608">
    <property type="component" value="Unassembled WGS sequence"/>
</dbReference>
<protein>
    <submittedName>
        <fullName evidence="3">Putative transcriptional regulator</fullName>
    </submittedName>
</protein>
<accession>A0A1N7IS77</accession>
<name>A0A1N7IS77_9BACI</name>
<dbReference type="RefSeq" id="WP_076557008.1">
    <property type="nucleotide sequence ID" value="NZ_FTOC01000002.1"/>
</dbReference>
<sequence>MKNNLKKLRESNNISQEKLAQVLNVSRQTIISIEKNKYKASLTLALKIAKEFSTPVEEIFLLEKEEE</sequence>
<evidence type="ECO:0000259" key="2">
    <source>
        <dbReference type="PROSITE" id="PS50943"/>
    </source>
</evidence>
<dbReference type="OrthoDB" id="6386941at2"/>
<dbReference type="AlphaFoldDB" id="A0A1N7IS77"/>
<dbReference type="GO" id="GO:0003677">
    <property type="term" value="F:DNA binding"/>
    <property type="evidence" value="ECO:0007669"/>
    <property type="project" value="UniProtKB-KW"/>
</dbReference>
<proteinExistence type="predicted"/>
<dbReference type="EMBL" id="FTOC01000002">
    <property type="protein sequence ID" value="SIS39965.1"/>
    <property type="molecule type" value="Genomic_DNA"/>
</dbReference>
<reference evidence="4" key="1">
    <citation type="submission" date="2017-01" db="EMBL/GenBank/DDBJ databases">
        <authorList>
            <person name="Varghese N."/>
            <person name="Submissions S."/>
        </authorList>
    </citation>
    <scope>NUCLEOTIDE SEQUENCE [LARGE SCALE GENOMIC DNA]</scope>
    <source>
        <strain evidence="4">DSM 23127</strain>
    </source>
</reference>
<keyword evidence="4" id="KW-1185">Reference proteome</keyword>
<dbReference type="SMART" id="SM00530">
    <property type="entry name" value="HTH_XRE"/>
    <property type="match status" value="1"/>
</dbReference>
<dbReference type="PANTHER" id="PTHR46558:SF4">
    <property type="entry name" value="DNA-BIDING PHAGE PROTEIN"/>
    <property type="match status" value="1"/>
</dbReference>
<keyword evidence="1" id="KW-0238">DNA-binding</keyword>
<organism evidence="3 4">
    <name type="scientific">Salimicrobium flavidum</name>
    <dbReference type="NCBI Taxonomy" id="570947"/>
    <lineage>
        <taxon>Bacteria</taxon>
        <taxon>Bacillati</taxon>
        <taxon>Bacillota</taxon>
        <taxon>Bacilli</taxon>
        <taxon>Bacillales</taxon>
        <taxon>Bacillaceae</taxon>
        <taxon>Salimicrobium</taxon>
    </lineage>
</organism>
<dbReference type="PROSITE" id="PS50943">
    <property type="entry name" value="HTH_CROC1"/>
    <property type="match status" value="1"/>
</dbReference>
<dbReference type="SUPFAM" id="SSF47413">
    <property type="entry name" value="lambda repressor-like DNA-binding domains"/>
    <property type="match status" value="1"/>
</dbReference>
<dbReference type="InterPro" id="IPR010982">
    <property type="entry name" value="Lambda_DNA-bd_dom_sf"/>
</dbReference>
<dbReference type="CDD" id="cd00093">
    <property type="entry name" value="HTH_XRE"/>
    <property type="match status" value="1"/>
</dbReference>